<dbReference type="GO" id="GO:0005634">
    <property type="term" value="C:nucleus"/>
    <property type="evidence" value="ECO:0007669"/>
    <property type="project" value="UniProtKB-SubCell"/>
</dbReference>
<evidence type="ECO:0000256" key="9">
    <source>
        <dbReference type="ARBA" id="ARBA00023172"/>
    </source>
</evidence>
<dbReference type="InterPro" id="IPR027417">
    <property type="entry name" value="P-loop_NTPase"/>
</dbReference>
<evidence type="ECO:0000256" key="11">
    <source>
        <dbReference type="ARBA" id="ARBA00023242"/>
    </source>
</evidence>
<evidence type="ECO:0000313" key="13">
    <source>
        <dbReference type="EMBL" id="KAG6390814.1"/>
    </source>
</evidence>
<dbReference type="GO" id="GO:0030915">
    <property type="term" value="C:Smc5-Smc6 complex"/>
    <property type="evidence" value="ECO:0007669"/>
    <property type="project" value="TreeGrafter"/>
</dbReference>
<evidence type="ECO:0000256" key="10">
    <source>
        <dbReference type="ARBA" id="ARBA00023204"/>
    </source>
</evidence>
<proteinExistence type="inferred from homology"/>
<evidence type="ECO:0000256" key="7">
    <source>
        <dbReference type="ARBA" id="ARBA00022840"/>
    </source>
</evidence>
<comment type="subcellular location">
    <subcellularLocation>
        <location evidence="2">Chromosome</location>
    </subcellularLocation>
    <subcellularLocation>
        <location evidence="1">Nucleus</location>
    </subcellularLocation>
</comment>
<keyword evidence="10" id="KW-0234">DNA repair</keyword>
<evidence type="ECO:0000256" key="1">
    <source>
        <dbReference type="ARBA" id="ARBA00004123"/>
    </source>
</evidence>
<evidence type="ECO:0000256" key="12">
    <source>
        <dbReference type="SAM" id="Coils"/>
    </source>
</evidence>
<organism evidence="13">
    <name type="scientific">Salvia splendens</name>
    <name type="common">Scarlet sage</name>
    <dbReference type="NCBI Taxonomy" id="180675"/>
    <lineage>
        <taxon>Eukaryota</taxon>
        <taxon>Viridiplantae</taxon>
        <taxon>Streptophyta</taxon>
        <taxon>Embryophyta</taxon>
        <taxon>Tracheophyta</taxon>
        <taxon>Spermatophyta</taxon>
        <taxon>Magnoliopsida</taxon>
        <taxon>eudicotyledons</taxon>
        <taxon>Gunneridae</taxon>
        <taxon>Pentapetalae</taxon>
        <taxon>asterids</taxon>
        <taxon>lamiids</taxon>
        <taxon>Lamiales</taxon>
        <taxon>Lamiaceae</taxon>
        <taxon>Nepetoideae</taxon>
        <taxon>Mentheae</taxon>
        <taxon>Salviinae</taxon>
        <taxon>Salvia</taxon>
        <taxon>Salvia subgen. Calosphace</taxon>
        <taxon>core Calosphace</taxon>
    </lineage>
</organism>
<reference evidence="13" key="2">
    <citation type="submission" date="2020-08" db="EMBL/GenBank/DDBJ databases">
        <title>Plant Genome Project.</title>
        <authorList>
            <person name="Zhang R.-G."/>
        </authorList>
    </citation>
    <scope>NUCLEOTIDE SEQUENCE</scope>
    <source>
        <strain evidence="13">Huo1</strain>
        <tissue evidence="13">Leaf</tissue>
    </source>
</reference>
<evidence type="ECO:0000256" key="4">
    <source>
        <dbReference type="ARBA" id="ARBA00022454"/>
    </source>
</evidence>
<dbReference type="Proteomes" id="UP000298416">
    <property type="component" value="Unassembled WGS sequence"/>
</dbReference>
<feature type="coiled-coil region" evidence="12">
    <location>
        <begin position="90"/>
        <end position="124"/>
    </location>
</feature>
<dbReference type="GO" id="GO:0000724">
    <property type="term" value="P:double-strand break repair via homologous recombination"/>
    <property type="evidence" value="ECO:0007669"/>
    <property type="project" value="TreeGrafter"/>
</dbReference>
<keyword evidence="7" id="KW-0067">ATP-binding</keyword>
<comment type="similarity">
    <text evidence="3">Belongs to the SMC family. SMC6 subfamily.</text>
</comment>
<keyword evidence="6" id="KW-0227">DNA damage</keyword>
<gene>
    <name evidence="13" type="ORF">SASPL_148559</name>
</gene>
<name>A0A8X8WAH4_SALSN</name>
<keyword evidence="8 12" id="KW-0175">Coiled coil</keyword>
<comment type="caution">
    <text evidence="13">The sequence shown here is derived from an EMBL/GenBank/DDBJ whole genome shotgun (WGS) entry which is preliminary data.</text>
</comment>
<dbReference type="GO" id="GO:0003697">
    <property type="term" value="F:single-stranded DNA binding"/>
    <property type="evidence" value="ECO:0007669"/>
    <property type="project" value="TreeGrafter"/>
</dbReference>
<evidence type="ECO:0000256" key="3">
    <source>
        <dbReference type="ARBA" id="ARBA00006793"/>
    </source>
</evidence>
<evidence type="ECO:0000256" key="8">
    <source>
        <dbReference type="ARBA" id="ARBA00023054"/>
    </source>
</evidence>
<dbReference type="AlphaFoldDB" id="A0A8X8WAH4"/>
<evidence type="ECO:0000256" key="6">
    <source>
        <dbReference type="ARBA" id="ARBA00022763"/>
    </source>
</evidence>
<evidence type="ECO:0000256" key="2">
    <source>
        <dbReference type="ARBA" id="ARBA00004286"/>
    </source>
</evidence>
<dbReference type="GO" id="GO:0003684">
    <property type="term" value="F:damaged DNA binding"/>
    <property type="evidence" value="ECO:0007669"/>
    <property type="project" value="TreeGrafter"/>
</dbReference>
<accession>A0A8X8WAH4</accession>
<dbReference type="PANTHER" id="PTHR19306:SF6">
    <property type="entry name" value="STRUCTURAL MAINTENANCE OF CHROMOSOMES PROTEIN 6"/>
    <property type="match status" value="1"/>
</dbReference>
<keyword evidence="9" id="KW-0233">DNA recombination</keyword>
<reference evidence="13" key="1">
    <citation type="submission" date="2018-01" db="EMBL/GenBank/DDBJ databases">
        <authorList>
            <person name="Mao J.F."/>
        </authorList>
    </citation>
    <scope>NUCLEOTIDE SEQUENCE</scope>
    <source>
        <strain evidence="13">Huo1</strain>
        <tissue evidence="13">Leaf</tissue>
    </source>
</reference>
<evidence type="ECO:0000313" key="14">
    <source>
        <dbReference type="Proteomes" id="UP000298416"/>
    </source>
</evidence>
<dbReference type="GO" id="GO:0035861">
    <property type="term" value="C:site of double-strand break"/>
    <property type="evidence" value="ECO:0007669"/>
    <property type="project" value="TreeGrafter"/>
</dbReference>
<dbReference type="PANTHER" id="PTHR19306">
    <property type="entry name" value="STRUCTURAL MAINTENANCE OF CHROMOSOMES 5,6 SMC5, SMC6"/>
    <property type="match status" value="1"/>
</dbReference>
<keyword evidence="14" id="KW-1185">Reference proteome</keyword>
<keyword evidence="4" id="KW-0158">Chromosome</keyword>
<sequence length="335" mass="38792">MILKPETPINPINRLFIMANGLGYMSRGPGSGIDVENPCTTMTQDKSREFLHSGNDKDKFKFYFKATLLQQVDDLLSGIDKQLQDANGLISHLEDSLRPAKKELDELQEKIKNMEIMEEMSQQVQLLRKKLAWSWVYDADRKLDVQHTLIEKLKGRIPSCQAMIDQNHVCGFSISWKNLLCSLSVCLCLQSDLEAYCGRSSVLMFDLPLLSSDNKLLVMSLIALHKMEKLNDRLAAKKDEISNMMERTSEVRRLKEDLQQNLSMAVKEQLELTGEQERINRQIDNMVKQVRSLERQIQEMHEQYQQNTQAEENEMEERLRELQAEVDKANVNTQR</sequence>
<evidence type="ECO:0000256" key="5">
    <source>
        <dbReference type="ARBA" id="ARBA00022741"/>
    </source>
</evidence>
<dbReference type="EMBL" id="PNBA02000019">
    <property type="protein sequence ID" value="KAG6390814.1"/>
    <property type="molecule type" value="Genomic_DNA"/>
</dbReference>
<dbReference type="GO" id="GO:0005524">
    <property type="term" value="F:ATP binding"/>
    <property type="evidence" value="ECO:0007669"/>
    <property type="project" value="UniProtKB-KW"/>
</dbReference>
<keyword evidence="5" id="KW-0547">Nucleotide-binding</keyword>
<dbReference type="Gene3D" id="3.40.50.300">
    <property type="entry name" value="P-loop containing nucleotide triphosphate hydrolases"/>
    <property type="match status" value="1"/>
</dbReference>
<feature type="coiled-coil region" evidence="12">
    <location>
        <begin position="224"/>
        <end position="332"/>
    </location>
</feature>
<protein>
    <submittedName>
        <fullName evidence="13">Uncharacterized protein</fullName>
    </submittedName>
</protein>
<keyword evidence="11" id="KW-0539">Nucleus</keyword>